<evidence type="ECO:0000256" key="2">
    <source>
        <dbReference type="ARBA" id="ARBA00022605"/>
    </source>
</evidence>
<keyword evidence="4 7" id="KW-0521">NADP</keyword>
<name>A0A2N0Z2P3_9BACI</name>
<comment type="function">
    <text evidence="7">Catalyzes the NADPH-dependent reduction of L-glutamate 5-phosphate into L-glutamate 5-semialdehyde and phosphate. The product spontaneously undergoes cyclization to form 1-pyrroline-5-carboxylate.</text>
</comment>
<dbReference type="EMBL" id="PISE01000019">
    <property type="protein sequence ID" value="PKG23793.1"/>
    <property type="molecule type" value="Genomic_DNA"/>
</dbReference>
<evidence type="ECO:0000256" key="7">
    <source>
        <dbReference type="HAMAP-Rule" id="MF_00412"/>
    </source>
</evidence>
<evidence type="ECO:0000256" key="5">
    <source>
        <dbReference type="ARBA" id="ARBA00023002"/>
    </source>
</evidence>
<evidence type="ECO:0000256" key="1">
    <source>
        <dbReference type="ARBA" id="ARBA00004985"/>
    </source>
</evidence>
<dbReference type="AlphaFoldDB" id="A0A2N0Z2P3"/>
<dbReference type="SUPFAM" id="SSF53720">
    <property type="entry name" value="ALDH-like"/>
    <property type="match status" value="1"/>
</dbReference>
<evidence type="ECO:0000256" key="6">
    <source>
        <dbReference type="ARBA" id="ARBA00049024"/>
    </source>
</evidence>
<evidence type="ECO:0000313" key="9">
    <source>
        <dbReference type="EMBL" id="PKG23793.1"/>
    </source>
</evidence>
<dbReference type="Proteomes" id="UP000233375">
    <property type="component" value="Unassembled WGS sequence"/>
</dbReference>
<keyword evidence="3 7" id="KW-0641">Proline biosynthesis</keyword>
<dbReference type="Gene3D" id="3.40.605.10">
    <property type="entry name" value="Aldehyde Dehydrogenase, Chain A, domain 1"/>
    <property type="match status" value="1"/>
</dbReference>
<keyword evidence="7" id="KW-0963">Cytoplasm</keyword>
<dbReference type="NCBIfam" id="NF001221">
    <property type="entry name" value="PRK00197.1"/>
    <property type="match status" value="1"/>
</dbReference>
<dbReference type="EC" id="1.2.1.41" evidence="7"/>
<dbReference type="RefSeq" id="WP_101177024.1">
    <property type="nucleotide sequence ID" value="NZ_PISE01000019.1"/>
</dbReference>
<accession>A0A2N0Z2P3</accession>
<dbReference type="NCBIfam" id="TIGR00407">
    <property type="entry name" value="proA"/>
    <property type="match status" value="1"/>
</dbReference>
<dbReference type="OrthoDB" id="9809970at2"/>
<evidence type="ECO:0000256" key="3">
    <source>
        <dbReference type="ARBA" id="ARBA00022650"/>
    </source>
</evidence>
<gene>
    <name evidence="7" type="primary">proA</name>
    <name evidence="9" type="ORF">CWS01_09835</name>
</gene>
<dbReference type="InterPro" id="IPR020593">
    <property type="entry name" value="G-glutamylP_reductase_CS"/>
</dbReference>
<organism evidence="9 10">
    <name type="scientific">Niallia nealsonii</name>
    <dbReference type="NCBI Taxonomy" id="115979"/>
    <lineage>
        <taxon>Bacteria</taxon>
        <taxon>Bacillati</taxon>
        <taxon>Bacillota</taxon>
        <taxon>Bacilli</taxon>
        <taxon>Bacillales</taxon>
        <taxon>Bacillaceae</taxon>
        <taxon>Niallia</taxon>
    </lineage>
</organism>
<dbReference type="UniPathway" id="UPA00098">
    <property type="reaction ID" value="UER00360"/>
</dbReference>
<dbReference type="CDD" id="cd07079">
    <property type="entry name" value="ALDH_F18-19_ProA-GPR"/>
    <property type="match status" value="1"/>
</dbReference>
<comment type="subcellular location">
    <subcellularLocation>
        <location evidence="7">Cytoplasm</location>
    </subcellularLocation>
</comment>
<evidence type="ECO:0000259" key="8">
    <source>
        <dbReference type="Pfam" id="PF00171"/>
    </source>
</evidence>
<keyword evidence="10" id="KW-1185">Reference proteome</keyword>
<dbReference type="InterPro" id="IPR012134">
    <property type="entry name" value="Glu-5-SA_DH"/>
</dbReference>
<dbReference type="GO" id="GO:0005737">
    <property type="term" value="C:cytoplasm"/>
    <property type="evidence" value="ECO:0007669"/>
    <property type="project" value="UniProtKB-SubCell"/>
</dbReference>
<dbReference type="Gene3D" id="3.40.309.10">
    <property type="entry name" value="Aldehyde Dehydrogenase, Chain A, domain 2"/>
    <property type="match status" value="1"/>
</dbReference>
<evidence type="ECO:0000313" key="10">
    <source>
        <dbReference type="Proteomes" id="UP000233375"/>
    </source>
</evidence>
<reference evidence="9 10" key="1">
    <citation type="journal article" date="2003" name="Int. J. Syst. Evol. Microbiol.">
        <title>Bacillus nealsonii sp. nov., isolated from a spacecraft-assembly facility, whose spores are gamma-radiation resistant.</title>
        <authorList>
            <person name="Venkateswaran K."/>
            <person name="Kempf M."/>
            <person name="Chen F."/>
            <person name="Satomi M."/>
            <person name="Nicholson W."/>
            <person name="Kern R."/>
        </authorList>
    </citation>
    <scope>NUCLEOTIDE SEQUENCE [LARGE SCALE GENOMIC DNA]</scope>
    <source>
        <strain evidence="9 10">FO-92</strain>
    </source>
</reference>
<protein>
    <recommendedName>
        <fullName evidence="7">Gamma-glutamyl phosphate reductase</fullName>
        <shortName evidence="7">GPR</shortName>
        <ecNumber evidence="7">1.2.1.41</ecNumber>
    </recommendedName>
    <alternativeName>
        <fullName evidence="7">Glutamate-5-semialdehyde dehydrogenase</fullName>
    </alternativeName>
    <alternativeName>
        <fullName evidence="7">Glutamyl-gamma-semialdehyde dehydrogenase</fullName>
        <shortName evidence="7">GSA dehydrogenase</shortName>
    </alternativeName>
</protein>
<evidence type="ECO:0000256" key="4">
    <source>
        <dbReference type="ARBA" id="ARBA00022857"/>
    </source>
</evidence>
<dbReference type="PANTHER" id="PTHR11063">
    <property type="entry name" value="GLUTAMATE SEMIALDEHYDE DEHYDROGENASE"/>
    <property type="match status" value="1"/>
</dbReference>
<dbReference type="InterPro" id="IPR016161">
    <property type="entry name" value="Ald_DH/histidinol_DH"/>
</dbReference>
<dbReference type="InterPro" id="IPR000965">
    <property type="entry name" value="GPR_dom"/>
</dbReference>
<dbReference type="InterPro" id="IPR015590">
    <property type="entry name" value="Aldehyde_DH_dom"/>
</dbReference>
<dbReference type="GO" id="GO:0004350">
    <property type="term" value="F:glutamate-5-semialdehyde dehydrogenase activity"/>
    <property type="evidence" value="ECO:0007669"/>
    <property type="project" value="UniProtKB-UniRule"/>
</dbReference>
<keyword evidence="2 7" id="KW-0028">Amino-acid biosynthesis</keyword>
<comment type="caution">
    <text evidence="9">The sequence shown here is derived from an EMBL/GenBank/DDBJ whole genome shotgun (WGS) entry which is preliminary data.</text>
</comment>
<dbReference type="InterPro" id="IPR016163">
    <property type="entry name" value="Ald_DH_C"/>
</dbReference>
<comment type="pathway">
    <text evidence="1 7">Amino-acid biosynthesis; L-proline biosynthesis; L-glutamate 5-semialdehyde from L-glutamate: step 2/2.</text>
</comment>
<dbReference type="HAMAP" id="MF_00412">
    <property type="entry name" value="ProA"/>
    <property type="match status" value="1"/>
</dbReference>
<dbReference type="Pfam" id="PF00171">
    <property type="entry name" value="Aldedh"/>
    <property type="match status" value="1"/>
</dbReference>
<dbReference type="FunFam" id="3.40.309.10:FF:000006">
    <property type="entry name" value="Gamma-glutamyl phosphate reductase"/>
    <property type="match status" value="1"/>
</dbReference>
<sequence length="415" mass="45842">MTEIQQKGKKAKQASFDMTQLTTAEKNDALLFISEQLLIDQDYIIEENKKDLLFGKEKGLTESVLDRIMLNKKRIEDMSLAIKQLIELEDPIGLTLEEITKENGLKMMKKTVPIGVMGMIYEARPNVTVDAATLSIKTGNAVLLRGSSTAAYSNQAIVKSIHRALEKSVLPLDAVQLIEDTSREAAKELFHLKEYLDVLIPRGGKNLIDTVVQEATVPVIETGAGNCHIFIDETAEKNMAISISLNGKTQRPSVCNAIETILFHEAWFNKHGVELLAALEDKGVEIYGDDKVCAAFKQAKQATEEDWYTEYSALKISIKVVGNVEEAIQHINQYGTNHSEAIITSDEKNAALFLAKVDAAAVYHNASTRFTDGFEFGYGAEIGISTQKLHARGPMGLKALTSSKYLIYGNGQIRQ</sequence>
<comment type="catalytic activity">
    <reaction evidence="6 7">
        <text>L-glutamate 5-semialdehyde + phosphate + NADP(+) = L-glutamyl 5-phosphate + NADPH + H(+)</text>
        <dbReference type="Rhea" id="RHEA:19541"/>
        <dbReference type="ChEBI" id="CHEBI:15378"/>
        <dbReference type="ChEBI" id="CHEBI:43474"/>
        <dbReference type="ChEBI" id="CHEBI:57783"/>
        <dbReference type="ChEBI" id="CHEBI:58066"/>
        <dbReference type="ChEBI" id="CHEBI:58274"/>
        <dbReference type="ChEBI" id="CHEBI:58349"/>
        <dbReference type="EC" id="1.2.1.41"/>
    </reaction>
</comment>
<dbReference type="PROSITE" id="PS01223">
    <property type="entry name" value="PROA"/>
    <property type="match status" value="1"/>
</dbReference>
<feature type="domain" description="Aldehyde dehydrogenase" evidence="8">
    <location>
        <begin position="98"/>
        <end position="280"/>
    </location>
</feature>
<dbReference type="GO" id="GO:0055129">
    <property type="term" value="P:L-proline biosynthetic process"/>
    <property type="evidence" value="ECO:0007669"/>
    <property type="project" value="UniProtKB-UniRule"/>
</dbReference>
<dbReference type="GO" id="GO:0050661">
    <property type="term" value="F:NADP binding"/>
    <property type="evidence" value="ECO:0007669"/>
    <property type="project" value="InterPro"/>
</dbReference>
<dbReference type="InterPro" id="IPR016162">
    <property type="entry name" value="Ald_DH_N"/>
</dbReference>
<dbReference type="PIRSF" id="PIRSF000151">
    <property type="entry name" value="GPR"/>
    <property type="match status" value="1"/>
</dbReference>
<proteinExistence type="inferred from homology"/>
<comment type="similarity">
    <text evidence="7">Belongs to the gamma-glutamyl phosphate reductase family.</text>
</comment>
<dbReference type="PANTHER" id="PTHR11063:SF8">
    <property type="entry name" value="DELTA-1-PYRROLINE-5-CARBOXYLATE SYNTHASE"/>
    <property type="match status" value="1"/>
</dbReference>
<keyword evidence="5 7" id="KW-0560">Oxidoreductase</keyword>